<dbReference type="InterPro" id="IPR029052">
    <property type="entry name" value="Metallo-depent_PP-like"/>
</dbReference>
<reference evidence="3 4" key="1">
    <citation type="submission" date="2024-06" db="EMBL/GenBank/DDBJ databases">
        <title>The Natural Products Discovery Center: Release of the First 8490 Sequenced Strains for Exploring Actinobacteria Biosynthetic Diversity.</title>
        <authorList>
            <person name="Kalkreuter E."/>
            <person name="Kautsar S.A."/>
            <person name="Yang D."/>
            <person name="Bader C.D."/>
            <person name="Teijaro C.N."/>
            <person name="Fluegel L."/>
            <person name="Davis C.M."/>
            <person name="Simpson J.R."/>
            <person name="Lauterbach L."/>
            <person name="Steele A.D."/>
            <person name="Gui C."/>
            <person name="Meng S."/>
            <person name="Li G."/>
            <person name="Viehrig K."/>
            <person name="Ye F."/>
            <person name="Su P."/>
            <person name="Kiefer A.F."/>
            <person name="Nichols A."/>
            <person name="Cepeda A.J."/>
            <person name="Yan W."/>
            <person name="Fan B."/>
            <person name="Jiang Y."/>
            <person name="Adhikari A."/>
            <person name="Zheng C.-J."/>
            <person name="Schuster L."/>
            <person name="Cowan T.M."/>
            <person name="Smanski M.J."/>
            <person name="Chevrette M.G."/>
            <person name="De Carvalho L.P.S."/>
            <person name="Shen B."/>
        </authorList>
    </citation>
    <scope>NUCLEOTIDE SEQUENCE [LARGE SCALE GENOMIC DNA]</scope>
    <source>
        <strain evidence="3 4">NPDC001694</strain>
    </source>
</reference>
<feature type="compositionally biased region" description="Basic and acidic residues" evidence="1">
    <location>
        <begin position="17"/>
        <end position="28"/>
    </location>
</feature>
<comment type="caution">
    <text evidence="3">The sequence shown here is derived from an EMBL/GenBank/DDBJ whole genome shotgun (WGS) entry which is preliminary data.</text>
</comment>
<feature type="domain" description="Calcineurin-like phosphoesterase" evidence="2">
    <location>
        <begin position="88"/>
        <end position="279"/>
    </location>
</feature>
<dbReference type="PANTHER" id="PTHR43143:SF6">
    <property type="entry name" value="BLL3016 PROTEIN"/>
    <property type="match status" value="1"/>
</dbReference>
<dbReference type="PANTHER" id="PTHR43143">
    <property type="entry name" value="METALLOPHOSPHOESTERASE, CALCINEURIN SUPERFAMILY"/>
    <property type="match status" value="1"/>
</dbReference>
<evidence type="ECO:0000313" key="3">
    <source>
        <dbReference type="EMBL" id="MER6267872.1"/>
    </source>
</evidence>
<protein>
    <submittedName>
        <fullName evidence="3">Metallophosphoesterase</fullName>
    </submittedName>
</protein>
<dbReference type="Pfam" id="PF00149">
    <property type="entry name" value="Metallophos"/>
    <property type="match status" value="1"/>
</dbReference>
<sequence>MTAYDDHDAYDAYDEAGDPREPATEHGMTRRQLMRHAGWFGGAVVLTVAGGEVISQIAGSQSSAAENATGATGAAGAANAAAAGSGTLRFVQISDSHIGFQGPANTDVAGSFTEAVNQVNSLGFRPDFVMHSGDLTHLSTAGQFDQVKHMMSGLKTDRVFTVPGEHDSVGDAGRAYRRTFGAGTLGDGWYSFDTHGVHFIALVNTLSLEKLGHLGNAQIDFVRKDLAGLSSDTPVVVFSHIPLFAMYPKWGWSTDDALKVIALLRRFSSVTCLNGHVHQLFTKTEGNITFHSATTTAYPLPKPGRAPAPTPQVVPARQLKAALGIRSVGYRQGDRELAVKDERLA</sequence>
<feature type="region of interest" description="Disordered" evidence="1">
    <location>
        <begin position="1"/>
        <end position="29"/>
    </location>
</feature>
<dbReference type="SUPFAM" id="SSF56300">
    <property type="entry name" value="Metallo-dependent phosphatases"/>
    <property type="match status" value="1"/>
</dbReference>
<name>A0ABV1TCX6_9ACTN</name>
<evidence type="ECO:0000313" key="4">
    <source>
        <dbReference type="Proteomes" id="UP001490365"/>
    </source>
</evidence>
<keyword evidence="4" id="KW-1185">Reference proteome</keyword>
<evidence type="ECO:0000259" key="2">
    <source>
        <dbReference type="Pfam" id="PF00149"/>
    </source>
</evidence>
<dbReference type="EMBL" id="JBEOZM010000004">
    <property type="protein sequence ID" value="MER6267872.1"/>
    <property type="molecule type" value="Genomic_DNA"/>
</dbReference>
<dbReference type="Gene3D" id="3.60.21.10">
    <property type="match status" value="1"/>
</dbReference>
<feature type="compositionally biased region" description="Basic and acidic residues" evidence="1">
    <location>
        <begin position="1"/>
        <end position="10"/>
    </location>
</feature>
<dbReference type="InterPro" id="IPR051918">
    <property type="entry name" value="STPP_CPPED1"/>
</dbReference>
<proteinExistence type="predicted"/>
<accession>A0ABV1TCX6</accession>
<evidence type="ECO:0000256" key="1">
    <source>
        <dbReference type="SAM" id="MobiDB-lite"/>
    </source>
</evidence>
<organism evidence="3 4">
    <name type="scientific">Streptomyces sp. 900105755</name>
    <dbReference type="NCBI Taxonomy" id="3154389"/>
    <lineage>
        <taxon>Bacteria</taxon>
        <taxon>Bacillati</taxon>
        <taxon>Actinomycetota</taxon>
        <taxon>Actinomycetes</taxon>
        <taxon>Kitasatosporales</taxon>
        <taxon>Streptomycetaceae</taxon>
        <taxon>Streptomyces</taxon>
    </lineage>
</organism>
<dbReference type="RefSeq" id="WP_351956526.1">
    <property type="nucleotide sequence ID" value="NZ_JBEOZM010000004.1"/>
</dbReference>
<dbReference type="InterPro" id="IPR004843">
    <property type="entry name" value="Calcineurin-like_PHP"/>
</dbReference>
<dbReference type="Proteomes" id="UP001490365">
    <property type="component" value="Unassembled WGS sequence"/>
</dbReference>
<gene>
    <name evidence="3" type="ORF">ABT211_11295</name>
</gene>